<dbReference type="AlphaFoldDB" id="A0A0H3A6J5"/>
<dbReference type="RefSeq" id="WP_011791921.1">
    <property type="nucleotide sequence ID" value="NC_008751.1"/>
</dbReference>
<evidence type="ECO:0000313" key="2">
    <source>
        <dbReference type="EMBL" id="ABM27928.1"/>
    </source>
</evidence>
<name>A0A0H3A6J5_NITV4</name>
<dbReference type="GO" id="GO:0016740">
    <property type="term" value="F:transferase activity"/>
    <property type="evidence" value="ECO:0007669"/>
    <property type="project" value="UniProtKB-KW"/>
</dbReference>
<dbReference type="CDD" id="cd04186">
    <property type="entry name" value="GT_2_like_c"/>
    <property type="match status" value="1"/>
</dbReference>
<protein>
    <submittedName>
        <fullName evidence="2">Glycosyl transferase, family 2</fullName>
    </submittedName>
</protein>
<sequence length="415" mass="45357">MKAPLVSIIIPVWNLWELTCACLDSIRAHTPGNAVEVIVVDNGSDDTTAAALSPMGEGLFGARFRRIRLETNRGFAVACNLGAAEAQGTYLLLLNNDTVLSPGWLPPLLREFDDEPRTGAAGPLLVYPDSGRVQHCGIAFAPTLQTEHLYANFPATHPAIRARRTLQAITGAAMLLPTALFRQCGGFHEGYKNGCEDLELCCRIREQGLRLAVVPESLVAHHESRTPGRKEHDAANATLLNRRCSGCFGPDLHRHALRDGFAIALTPWLDTYLTLPPDREAALTREHITDFDPGRCWETLQGEPLWHGGYEMLCSILDEAGRHAESAGVRLLQAGFFPTLPGFRQLARSAALSGNDELARQAAEKMQHIGDILEDPEPLVTRARGLVRWARRAGEPAVEALYTGWLTDIGLSADD</sequence>
<dbReference type="SUPFAM" id="SSF53448">
    <property type="entry name" value="Nucleotide-diphospho-sugar transferases"/>
    <property type="match status" value="1"/>
</dbReference>
<evidence type="ECO:0000259" key="1">
    <source>
        <dbReference type="Pfam" id="PF00535"/>
    </source>
</evidence>
<accession>A0A0H3A6J5</accession>
<feature type="domain" description="Glycosyltransferase 2-like" evidence="1">
    <location>
        <begin position="7"/>
        <end position="134"/>
    </location>
</feature>
<dbReference type="InterPro" id="IPR029044">
    <property type="entry name" value="Nucleotide-diphossugar_trans"/>
</dbReference>
<organism evidence="2 3">
    <name type="scientific">Nitratidesulfovibrio vulgaris (strain DP4)</name>
    <name type="common">Desulfovibrio vulgaris</name>
    <dbReference type="NCBI Taxonomy" id="391774"/>
    <lineage>
        <taxon>Bacteria</taxon>
        <taxon>Pseudomonadati</taxon>
        <taxon>Thermodesulfobacteriota</taxon>
        <taxon>Desulfovibrionia</taxon>
        <taxon>Desulfovibrionales</taxon>
        <taxon>Desulfovibrionaceae</taxon>
        <taxon>Nitratidesulfovibrio</taxon>
    </lineage>
</organism>
<dbReference type="EMBL" id="CP000527">
    <property type="protein sequence ID" value="ABM27928.1"/>
    <property type="molecule type" value="Genomic_DNA"/>
</dbReference>
<dbReference type="Gene3D" id="3.90.550.10">
    <property type="entry name" value="Spore Coat Polysaccharide Biosynthesis Protein SpsA, Chain A"/>
    <property type="match status" value="1"/>
</dbReference>
<dbReference type="InterPro" id="IPR001173">
    <property type="entry name" value="Glyco_trans_2-like"/>
</dbReference>
<proteinExistence type="predicted"/>
<reference evidence="3" key="1">
    <citation type="journal article" date="2009" name="Environ. Microbiol.">
        <title>Contribution of mobile genetic elements to Desulfovibrio vulgaris genome plasticity.</title>
        <authorList>
            <person name="Walker C.B."/>
            <person name="Stolyar S."/>
            <person name="Chivian D."/>
            <person name="Pinel N."/>
            <person name="Gabster J.A."/>
            <person name="Dehal P.S."/>
            <person name="He Z."/>
            <person name="Yang Z.K."/>
            <person name="Yen H.C."/>
            <person name="Zhou J."/>
            <person name="Wall J.D."/>
            <person name="Hazen T.C."/>
            <person name="Arkin A.P."/>
            <person name="Stahl D.A."/>
        </authorList>
    </citation>
    <scope>NUCLEOTIDE SEQUENCE [LARGE SCALE GENOMIC DNA]</scope>
    <source>
        <strain evidence="3">DP4</strain>
    </source>
</reference>
<dbReference type="Pfam" id="PF00535">
    <property type="entry name" value="Glycos_transf_2"/>
    <property type="match status" value="1"/>
</dbReference>
<dbReference type="HOGENOM" id="CLU_668560_0_0_7"/>
<dbReference type="PANTHER" id="PTHR43179:SF7">
    <property type="entry name" value="RHAMNOSYLTRANSFERASE WBBL"/>
    <property type="match status" value="1"/>
</dbReference>
<gene>
    <name evidence="2" type="ordered locus">Dvul_0907</name>
</gene>
<dbReference type="Proteomes" id="UP000009173">
    <property type="component" value="Chromosome"/>
</dbReference>
<dbReference type="PANTHER" id="PTHR43179">
    <property type="entry name" value="RHAMNOSYLTRANSFERASE WBBL"/>
    <property type="match status" value="1"/>
</dbReference>
<keyword evidence="2" id="KW-0808">Transferase</keyword>
<evidence type="ECO:0000313" key="3">
    <source>
        <dbReference type="Proteomes" id="UP000009173"/>
    </source>
</evidence>
<dbReference type="KEGG" id="dvl:Dvul_0907"/>